<protein>
    <recommendedName>
        <fullName evidence="9">Glyceraldehyde-3-phosphate dehydrogenase</fullName>
        <ecNumber evidence="9">1.2.1.-</ecNumber>
    </recommendedName>
</protein>
<dbReference type="EC" id="1.2.1.-" evidence="9"/>
<evidence type="ECO:0000256" key="8">
    <source>
        <dbReference type="RuleBase" id="RU000397"/>
    </source>
</evidence>
<dbReference type="SUPFAM" id="SSF51735">
    <property type="entry name" value="NAD(P)-binding Rossmann-fold domains"/>
    <property type="match status" value="1"/>
</dbReference>
<dbReference type="InterPro" id="IPR020828">
    <property type="entry name" value="GlycerAld_3-P_DH_NAD(P)-bd"/>
</dbReference>
<comment type="caution">
    <text evidence="11">The sequence shown here is derived from an EMBL/GenBank/DDBJ whole genome shotgun (WGS) entry which is preliminary data.</text>
</comment>
<evidence type="ECO:0000256" key="3">
    <source>
        <dbReference type="ARBA" id="ARBA00023002"/>
    </source>
</evidence>
<dbReference type="GO" id="GO:0006006">
    <property type="term" value="P:glucose metabolic process"/>
    <property type="evidence" value="ECO:0007669"/>
    <property type="project" value="InterPro"/>
</dbReference>
<dbReference type="Pfam" id="PF00044">
    <property type="entry name" value="Gp_dh_N"/>
    <property type="match status" value="1"/>
</dbReference>
<evidence type="ECO:0000256" key="1">
    <source>
        <dbReference type="ARBA" id="ARBA00007406"/>
    </source>
</evidence>
<dbReference type="PROSITE" id="PS00071">
    <property type="entry name" value="GAPDH"/>
    <property type="match status" value="1"/>
</dbReference>
<keyword evidence="6" id="KW-0520">NAD</keyword>
<keyword evidence="6" id="KW-0547">Nucleotide-binding</keyword>
<dbReference type="InterPro" id="IPR020831">
    <property type="entry name" value="GlycerAld/Erythrose_P_DH"/>
</dbReference>
<evidence type="ECO:0000256" key="2">
    <source>
        <dbReference type="ARBA" id="ARBA00011881"/>
    </source>
</evidence>
<sequence>MIRVGINGFGRIGRYLLRVMHLFPQCEVVVINGHRATNEEMGYLLKYDSVHGRFPGKVEVTENGLRLDGRDIAITRCDKGEWKWGDYGVDIVVETSGTLRKRDLLSMHLACGAKKVIISAPCNDADATIVMGVNQDIYDPARHDVISAASCTTNCLAPAVKVLHNEFGILHGLMTTIHSYTMSQRLLDGTQKDLRRGRAAGLSIIPTTTGAAAAVGLIIPELNGLLNGGALRVPTPDVSLVDFTCELKTEVTAREVNAALKYASETWLYEALGYCDEPLVSIDYVGDTHGGTVDSSFTTVMNKTMLKIVVWYDNESGFTHQLGRLIRLVASHLEA</sequence>
<dbReference type="GO" id="GO:0051287">
    <property type="term" value="F:NAD binding"/>
    <property type="evidence" value="ECO:0007669"/>
    <property type="project" value="InterPro"/>
</dbReference>
<dbReference type="GO" id="GO:0016620">
    <property type="term" value="F:oxidoreductase activity, acting on the aldehyde or oxo group of donors, NAD or NADP as acceptor"/>
    <property type="evidence" value="ECO:0007669"/>
    <property type="project" value="InterPro"/>
</dbReference>
<dbReference type="InterPro" id="IPR036291">
    <property type="entry name" value="NAD(P)-bd_dom_sf"/>
</dbReference>
<dbReference type="PIRSF" id="PIRSF000149">
    <property type="entry name" value="GAP_DH"/>
    <property type="match status" value="1"/>
</dbReference>
<dbReference type="GO" id="GO:0050661">
    <property type="term" value="F:NADP binding"/>
    <property type="evidence" value="ECO:0007669"/>
    <property type="project" value="InterPro"/>
</dbReference>
<comment type="subunit">
    <text evidence="2">Homotetramer.</text>
</comment>
<feature type="binding site" evidence="6">
    <location>
        <position position="314"/>
    </location>
    <ligand>
        <name>NAD(+)</name>
        <dbReference type="ChEBI" id="CHEBI:57540"/>
    </ligand>
</feature>
<dbReference type="EMBL" id="DYZA01000056">
    <property type="protein sequence ID" value="HJD96593.1"/>
    <property type="molecule type" value="Genomic_DNA"/>
</dbReference>
<gene>
    <name evidence="11" type="primary">gap</name>
    <name evidence="11" type="ORF">K8W16_02965</name>
</gene>
<feature type="binding site" evidence="6">
    <location>
        <position position="119"/>
    </location>
    <ligand>
        <name>NAD(+)</name>
        <dbReference type="ChEBI" id="CHEBI:57540"/>
    </ligand>
</feature>
<comment type="similarity">
    <text evidence="1 8">Belongs to the glyceraldehyde-3-phosphate dehydrogenase family.</text>
</comment>
<reference evidence="11" key="1">
    <citation type="journal article" date="2021" name="PeerJ">
        <title>Extensive microbial diversity within the chicken gut microbiome revealed by metagenomics and culture.</title>
        <authorList>
            <person name="Gilroy R."/>
            <person name="Ravi A."/>
            <person name="Getino M."/>
            <person name="Pursley I."/>
            <person name="Horton D.L."/>
            <person name="Alikhan N.F."/>
            <person name="Baker D."/>
            <person name="Gharbi K."/>
            <person name="Hall N."/>
            <person name="Watson M."/>
            <person name="Adriaenssens E.M."/>
            <person name="Foster-Nyarko E."/>
            <person name="Jarju S."/>
            <person name="Secka A."/>
            <person name="Antonio M."/>
            <person name="Oren A."/>
            <person name="Chaudhuri R.R."/>
            <person name="La Ragione R."/>
            <person name="Hildebrand F."/>
            <person name="Pallen M.J."/>
        </authorList>
    </citation>
    <scope>NUCLEOTIDE SEQUENCE</scope>
    <source>
        <strain evidence="11">ChiGjej2B2-19336</strain>
    </source>
</reference>
<reference evidence="11" key="2">
    <citation type="submission" date="2021-09" db="EMBL/GenBank/DDBJ databases">
        <authorList>
            <person name="Gilroy R."/>
        </authorList>
    </citation>
    <scope>NUCLEOTIDE SEQUENCE</scope>
    <source>
        <strain evidence="11">ChiGjej2B2-19336</strain>
    </source>
</reference>
<evidence type="ECO:0000313" key="11">
    <source>
        <dbReference type="EMBL" id="HJD96593.1"/>
    </source>
</evidence>
<dbReference type="InterPro" id="IPR020829">
    <property type="entry name" value="GlycerAld_3-P_DH_cat"/>
</dbReference>
<feature type="site" description="Activates thiol group during catalysis" evidence="7">
    <location>
        <position position="178"/>
    </location>
</feature>
<evidence type="ECO:0000256" key="5">
    <source>
        <dbReference type="PIRSR" id="PIRSR000149-2"/>
    </source>
</evidence>
<dbReference type="Gene3D" id="3.30.360.10">
    <property type="entry name" value="Dihydrodipicolinate Reductase, domain 2"/>
    <property type="match status" value="1"/>
</dbReference>
<evidence type="ECO:0000256" key="7">
    <source>
        <dbReference type="PIRSR" id="PIRSR000149-4"/>
    </source>
</evidence>
<organism evidence="11 12">
    <name type="scientific">Mailhella massiliensis</name>
    <dbReference type="NCBI Taxonomy" id="1903261"/>
    <lineage>
        <taxon>Bacteria</taxon>
        <taxon>Pseudomonadati</taxon>
        <taxon>Thermodesulfobacteriota</taxon>
        <taxon>Desulfovibrionia</taxon>
        <taxon>Desulfovibrionales</taxon>
        <taxon>Desulfovibrionaceae</taxon>
        <taxon>Mailhella</taxon>
    </lineage>
</organism>
<accession>A0A921AUX3</accession>
<evidence type="ECO:0000313" key="12">
    <source>
        <dbReference type="Proteomes" id="UP000698963"/>
    </source>
</evidence>
<dbReference type="CDD" id="cd05214">
    <property type="entry name" value="GAPDH_I_N"/>
    <property type="match status" value="1"/>
</dbReference>
<dbReference type="InterPro" id="IPR006424">
    <property type="entry name" value="Glyceraldehyde-3-P_DH_1"/>
</dbReference>
<dbReference type="Gene3D" id="3.40.50.720">
    <property type="entry name" value="NAD(P)-binding Rossmann-like Domain"/>
    <property type="match status" value="1"/>
</dbReference>
<keyword evidence="3 9" id="KW-0560">Oxidoreductase</keyword>
<dbReference type="SMART" id="SM00846">
    <property type="entry name" value="Gp_dh_N"/>
    <property type="match status" value="1"/>
</dbReference>
<feature type="binding site" evidence="5">
    <location>
        <position position="232"/>
    </location>
    <ligand>
        <name>D-glyceraldehyde 3-phosphate</name>
        <dbReference type="ChEBI" id="CHEBI:59776"/>
    </ligand>
</feature>
<evidence type="ECO:0000256" key="9">
    <source>
        <dbReference type="RuleBase" id="RU361160"/>
    </source>
</evidence>
<feature type="binding site" evidence="5">
    <location>
        <begin position="150"/>
        <end position="152"/>
    </location>
    <ligand>
        <name>D-glyceraldehyde 3-phosphate</name>
        <dbReference type="ChEBI" id="CHEBI:59776"/>
    </ligand>
</feature>
<feature type="binding site" evidence="5">
    <location>
        <begin position="209"/>
        <end position="210"/>
    </location>
    <ligand>
        <name>D-glyceraldehyde 3-phosphate</name>
        <dbReference type="ChEBI" id="CHEBI:59776"/>
    </ligand>
</feature>
<proteinExistence type="inferred from homology"/>
<feature type="active site" description="Nucleophile" evidence="4">
    <location>
        <position position="151"/>
    </location>
</feature>
<dbReference type="PANTHER" id="PTHR43148">
    <property type="entry name" value="GLYCERALDEHYDE-3-PHOSPHATE DEHYDROGENASE 2"/>
    <property type="match status" value="1"/>
</dbReference>
<dbReference type="FunFam" id="3.40.50.720:FF:000001">
    <property type="entry name" value="Glyceraldehyde-3-phosphate dehydrogenase"/>
    <property type="match status" value="1"/>
</dbReference>
<dbReference type="NCBIfam" id="TIGR01534">
    <property type="entry name" value="GAPDH-I"/>
    <property type="match status" value="1"/>
</dbReference>
<feature type="binding site" evidence="6">
    <location>
        <begin position="11"/>
        <end position="12"/>
    </location>
    <ligand>
        <name>NAD(+)</name>
        <dbReference type="ChEBI" id="CHEBI:57540"/>
    </ligand>
</feature>
<dbReference type="RefSeq" id="WP_304121015.1">
    <property type="nucleotide sequence ID" value="NZ_DYZA01000056.1"/>
</dbReference>
<dbReference type="CDD" id="cd18126">
    <property type="entry name" value="GAPDH_I_C"/>
    <property type="match status" value="1"/>
</dbReference>
<dbReference type="SUPFAM" id="SSF55347">
    <property type="entry name" value="Glyceraldehyde-3-phosphate dehydrogenase-like, C-terminal domain"/>
    <property type="match status" value="1"/>
</dbReference>
<dbReference type="InterPro" id="IPR020830">
    <property type="entry name" value="GlycerAld_3-P_DH_AS"/>
</dbReference>
<evidence type="ECO:0000256" key="4">
    <source>
        <dbReference type="PIRSR" id="PIRSR000149-1"/>
    </source>
</evidence>
<evidence type="ECO:0000259" key="10">
    <source>
        <dbReference type="SMART" id="SM00846"/>
    </source>
</evidence>
<name>A0A921AUX3_9BACT</name>
<dbReference type="FunFam" id="3.30.360.10:FF:000002">
    <property type="entry name" value="Glyceraldehyde-3-phosphate dehydrogenase"/>
    <property type="match status" value="1"/>
</dbReference>
<dbReference type="Pfam" id="PF02800">
    <property type="entry name" value="Gp_dh_C"/>
    <property type="match status" value="1"/>
</dbReference>
<dbReference type="AlphaFoldDB" id="A0A921AUX3"/>
<dbReference type="PRINTS" id="PR00078">
    <property type="entry name" value="G3PDHDRGNASE"/>
</dbReference>
<evidence type="ECO:0000256" key="6">
    <source>
        <dbReference type="PIRSR" id="PIRSR000149-3"/>
    </source>
</evidence>
<feature type="binding site" evidence="5">
    <location>
        <position position="181"/>
    </location>
    <ligand>
        <name>D-glyceraldehyde 3-phosphate</name>
        <dbReference type="ChEBI" id="CHEBI:59776"/>
    </ligand>
</feature>
<feature type="domain" description="Glyceraldehyde 3-phosphate dehydrogenase NAD(P) binding" evidence="10">
    <location>
        <begin position="2"/>
        <end position="151"/>
    </location>
</feature>
<dbReference type="Proteomes" id="UP000698963">
    <property type="component" value="Unassembled WGS sequence"/>
</dbReference>